<dbReference type="SUPFAM" id="SSF50249">
    <property type="entry name" value="Nucleic acid-binding proteins"/>
    <property type="match status" value="1"/>
</dbReference>
<dbReference type="GO" id="GO:0005739">
    <property type="term" value="C:mitochondrion"/>
    <property type="evidence" value="ECO:0007669"/>
    <property type="project" value="TreeGrafter"/>
</dbReference>
<name>A0A7J6PJ18_PEROL</name>
<dbReference type="AlphaFoldDB" id="A0A7J6PJ18"/>
<protein>
    <recommendedName>
        <fullName evidence="6">DNA ligase 1</fullName>
    </recommendedName>
    <alternativeName>
        <fullName evidence="7">DNA ligase I</fullName>
    </alternativeName>
</protein>
<evidence type="ECO:0000256" key="1">
    <source>
        <dbReference type="ARBA" id="ARBA00007572"/>
    </source>
</evidence>
<dbReference type="Pfam" id="PF01068">
    <property type="entry name" value="DNA_ligase_A_M"/>
    <property type="match status" value="1"/>
</dbReference>
<evidence type="ECO:0000256" key="4">
    <source>
        <dbReference type="ARBA" id="ARBA00022741"/>
    </source>
</evidence>
<dbReference type="InterPro" id="IPR012309">
    <property type="entry name" value="DNA_ligase_ATP-dep_C"/>
</dbReference>
<dbReference type="GO" id="GO:0005524">
    <property type="term" value="F:ATP binding"/>
    <property type="evidence" value="ECO:0007669"/>
    <property type="project" value="UniProtKB-KW"/>
</dbReference>
<dbReference type="PANTHER" id="PTHR45674:SF4">
    <property type="entry name" value="DNA LIGASE 1"/>
    <property type="match status" value="1"/>
</dbReference>
<dbReference type="InterPro" id="IPR012310">
    <property type="entry name" value="DNA_ligase_ATP-dep_cent"/>
</dbReference>
<dbReference type="InterPro" id="IPR050191">
    <property type="entry name" value="ATP-dep_DNA_ligase"/>
</dbReference>
<dbReference type="GO" id="GO:0006273">
    <property type="term" value="P:lagging strand elongation"/>
    <property type="evidence" value="ECO:0007669"/>
    <property type="project" value="TreeGrafter"/>
</dbReference>
<evidence type="ECO:0000256" key="5">
    <source>
        <dbReference type="ARBA" id="ARBA00022840"/>
    </source>
</evidence>
<dbReference type="InterPro" id="IPR000977">
    <property type="entry name" value="DNA_ligase_ATP-dep"/>
</dbReference>
<dbReference type="GO" id="GO:0006310">
    <property type="term" value="P:DNA recombination"/>
    <property type="evidence" value="ECO:0007669"/>
    <property type="project" value="InterPro"/>
</dbReference>
<keyword evidence="4" id="KW-0547">Nucleotide-binding</keyword>
<dbReference type="InterPro" id="IPR012340">
    <property type="entry name" value="NA-bd_OB-fold"/>
</dbReference>
<dbReference type="Gene3D" id="2.40.50.140">
    <property type="entry name" value="Nucleic acid-binding proteins"/>
    <property type="match status" value="1"/>
</dbReference>
<dbReference type="PANTHER" id="PTHR45674">
    <property type="entry name" value="DNA LIGASE 1/3 FAMILY MEMBER"/>
    <property type="match status" value="1"/>
</dbReference>
<proteinExistence type="inferred from homology"/>
<dbReference type="Proteomes" id="UP000541610">
    <property type="component" value="Unassembled WGS sequence"/>
</dbReference>
<dbReference type="GO" id="GO:0071897">
    <property type="term" value="P:DNA biosynthetic process"/>
    <property type="evidence" value="ECO:0007669"/>
    <property type="project" value="InterPro"/>
</dbReference>
<dbReference type="FunFam" id="2.40.50.140:FF:000062">
    <property type="entry name" value="DNA ligase"/>
    <property type="match status" value="1"/>
</dbReference>
<dbReference type="EMBL" id="JABANP010000013">
    <property type="protein sequence ID" value="KAF4696158.1"/>
    <property type="molecule type" value="Genomic_DNA"/>
</dbReference>
<dbReference type="SUPFAM" id="SSF56091">
    <property type="entry name" value="DNA ligase/mRNA capping enzyme, catalytic domain"/>
    <property type="match status" value="1"/>
</dbReference>
<evidence type="ECO:0000256" key="8">
    <source>
        <dbReference type="RuleBase" id="RU004196"/>
    </source>
</evidence>
<dbReference type="GO" id="GO:0006281">
    <property type="term" value="P:DNA repair"/>
    <property type="evidence" value="ECO:0007669"/>
    <property type="project" value="InterPro"/>
</dbReference>
<dbReference type="GO" id="GO:0003910">
    <property type="term" value="F:DNA ligase (ATP) activity"/>
    <property type="evidence" value="ECO:0007669"/>
    <property type="project" value="InterPro"/>
</dbReference>
<evidence type="ECO:0000256" key="6">
    <source>
        <dbReference type="ARBA" id="ARBA00041131"/>
    </source>
</evidence>
<dbReference type="PROSITE" id="PS00333">
    <property type="entry name" value="DNA_LIGASE_A2"/>
    <property type="match status" value="1"/>
</dbReference>
<comment type="similarity">
    <text evidence="1 8">Belongs to the ATP-dependent DNA ligase family.</text>
</comment>
<dbReference type="CDD" id="cd07969">
    <property type="entry name" value="OBF_DNA_ligase_I"/>
    <property type="match status" value="1"/>
</dbReference>
<keyword evidence="3" id="KW-0235">DNA replication</keyword>
<dbReference type="PROSITE" id="PS50160">
    <property type="entry name" value="DNA_LIGASE_A3"/>
    <property type="match status" value="1"/>
</dbReference>
<evidence type="ECO:0000256" key="7">
    <source>
        <dbReference type="ARBA" id="ARBA00041666"/>
    </source>
</evidence>
<sequence length="314" mass="35622">MKSMIIDSEAVAFDREKHKVLPFQLLSSRPRKNVVMSEIKVLRTRLKEIPDRIQFATARDMDSEEEIQAFFTESVEASCEGLMLKTLFENATYEPSKRSLNWLKLKKDYLSGMADSLDLVPIGAFYGKGKRTGVYGTYLLAVYDPNEGEYQSCCKVATGFTDEFLDKHYDHHKDNVIPRKRADYVVTDKMTPDVWLDATQVWEIQCADLSISPVHTGASNLIDGAGGKGVGLRFPRFIRIRDDKKPEDATTSEQLLQMYEQQFAKGVPGLSYLTLSMDHWDSLLLSLYCQFDSDSGTFALVTDSAIISQRYRSN</sequence>
<comment type="caution">
    <text evidence="10">The sequence shown here is derived from an EMBL/GenBank/DDBJ whole genome shotgun (WGS) entry which is preliminary data.</text>
</comment>
<dbReference type="Pfam" id="PF04679">
    <property type="entry name" value="DNA_ligase_A_C"/>
    <property type="match status" value="1"/>
</dbReference>
<evidence type="ECO:0000313" key="11">
    <source>
        <dbReference type="Proteomes" id="UP000541610"/>
    </source>
</evidence>
<evidence type="ECO:0000313" key="10">
    <source>
        <dbReference type="EMBL" id="KAF4696158.1"/>
    </source>
</evidence>
<dbReference type="OrthoDB" id="206088at2759"/>
<evidence type="ECO:0000259" key="9">
    <source>
        <dbReference type="PROSITE" id="PS50160"/>
    </source>
</evidence>
<dbReference type="Gene3D" id="3.30.470.30">
    <property type="entry name" value="DNA ligase/mRNA capping enzyme"/>
    <property type="match status" value="2"/>
</dbReference>
<keyword evidence="5" id="KW-0067">ATP-binding</keyword>
<keyword evidence="2 10" id="KW-0436">Ligase</keyword>
<organism evidence="10 11">
    <name type="scientific">Perkinsus olseni</name>
    <name type="common">Perkinsus atlanticus</name>
    <dbReference type="NCBI Taxonomy" id="32597"/>
    <lineage>
        <taxon>Eukaryota</taxon>
        <taxon>Sar</taxon>
        <taxon>Alveolata</taxon>
        <taxon>Perkinsozoa</taxon>
        <taxon>Perkinsea</taxon>
        <taxon>Perkinsida</taxon>
        <taxon>Perkinsidae</taxon>
        <taxon>Perkinsus</taxon>
    </lineage>
</organism>
<reference evidence="10 11" key="1">
    <citation type="submission" date="2020-04" db="EMBL/GenBank/DDBJ databases">
        <title>Perkinsus olseni comparative genomics.</title>
        <authorList>
            <person name="Bogema D.R."/>
        </authorList>
    </citation>
    <scope>NUCLEOTIDE SEQUENCE [LARGE SCALE GENOMIC DNA]</scope>
    <source>
        <strain evidence="10">00978-12</strain>
    </source>
</reference>
<dbReference type="NCBIfam" id="TIGR00574">
    <property type="entry name" value="dnl1"/>
    <property type="match status" value="1"/>
</dbReference>
<accession>A0A7J6PJ18</accession>
<dbReference type="InterPro" id="IPR016059">
    <property type="entry name" value="DNA_ligase_ATP-dep_CS"/>
</dbReference>
<evidence type="ECO:0000256" key="2">
    <source>
        <dbReference type="ARBA" id="ARBA00022598"/>
    </source>
</evidence>
<evidence type="ECO:0000256" key="3">
    <source>
        <dbReference type="ARBA" id="ARBA00022705"/>
    </source>
</evidence>
<gene>
    <name evidence="10" type="primary">LIG1_2</name>
    <name evidence="10" type="ORF">FOZ60_001837</name>
</gene>
<dbReference type="GO" id="GO:0005634">
    <property type="term" value="C:nucleus"/>
    <property type="evidence" value="ECO:0007669"/>
    <property type="project" value="TreeGrafter"/>
</dbReference>
<feature type="domain" description="ATP-dependent DNA ligase family profile" evidence="9">
    <location>
        <begin position="40"/>
        <end position="144"/>
    </location>
</feature>